<feature type="disulfide bond" evidence="4">
    <location>
        <begin position="25"/>
        <end position="37"/>
    </location>
</feature>
<evidence type="ECO:0000313" key="8">
    <source>
        <dbReference type="EnsemblMetazoa" id="XP_038059250.1"/>
    </source>
</evidence>
<keyword evidence="2" id="KW-0391">Immunity</keyword>
<keyword evidence="9" id="KW-1185">Reference proteome</keyword>
<evidence type="ECO:0008006" key="10">
    <source>
        <dbReference type="Google" id="ProtNLM"/>
    </source>
</evidence>
<reference evidence="8" key="1">
    <citation type="submission" date="2022-11" db="UniProtKB">
        <authorList>
            <consortium name="EnsemblMetazoa"/>
        </authorList>
    </citation>
    <scope>IDENTIFICATION</scope>
</reference>
<name>A0A914A677_PATMI</name>
<dbReference type="RefSeq" id="XP_038059250.1">
    <property type="nucleotide sequence ID" value="XM_038203322.1"/>
</dbReference>
<keyword evidence="3 4" id="KW-1015">Disulfide bond</keyword>
<dbReference type="InterPro" id="IPR023415">
    <property type="entry name" value="LDLR_class-A_CS"/>
</dbReference>
<dbReference type="CDD" id="cd00112">
    <property type="entry name" value="LDLa"/>
    <property type="match status" value="1"/>
</dbReference>
<dbReference type="CDD" id="cd06583">
    <property type="entry name" value="PGRP"/>
    <property type="match status" value="1"/>
</dbReference>
<dbReference type="InterPro" id="IPR002502">
    <property type="entry name" value="Amidase_domain"/>
</dbReference>
<dbReference type="OrthoDB" id="10001926at2759"/>
<feature type="domain" description="N-acetylmuramoyl-L-alanine amidase" evidence="6">
    <location>
        <begin position="75"/>
        <end position="212"/>
    </location>
</feature>
<dbReference type="PROSITE" id="PS50068">
    <property type="entry name" value="LDLRA_2"/>
    <property type="match status" value="1"/>
</dbReference>
<dbReference type="GO" id="GO:0009253">
    <property type="term" value="P:peptidoglycan catabolic process"/>
    <property type="evidence" value="ECO:0007669"/>
    <property type="project" value="InterPro"/>
</dbReference>
<dbReference type="SUPFAM" id="SSF55846">
    <property type="entry name" value="N-acetylmuramoyl-L-alanine amidase-like"/>
    <property type="match status" value="1"/>
</dbReference>
<dbReference type="SMART" id="SM00192">
    <property type="entry name" value="LDLa"/>
    <property type="match status" value="1"/>
</dbReference>
<evidence type="ECO:0000259" key="7">
    <source>
        <dbReference type="SMART" id="SM00701"/>
    </source>
</evidence>
<proteinExistence type="inferred from homology"/>
<dbReference type="InterPro" id="IPR036505">
    <property type="entry name" value="Amidase/PGRP_sf"/>
</dbReference>
<evidence type="ECO:0000256" key="4">
    <source>
        <dbReference type="PROSITE-ProRule" id="PRU00124"/>
    </source>
</evidence>
<dbReference type="GO" id="GO:0002376">
    <property type="term" value="P:immune system process"/>
    <property type="evidence" value="ECO:0007669"/>
    <property type="project" value="UniProtKB-KW"/>
</dbReference>
<dbReference type="FunFam" id="3.40.80.10:FF:000001">
    <property type="entry name" value="Peptidoglycan recognition protein 1"/>
    <property type="match status" value="1"/>
</dbReference>
<dbReference type="Pfam" id="PF00057">
    <property type="entry name" value="Ldl_recept_a"/>
    <property type="match status" value="1"/>
</dbReference>
<dbReference type="PROSITE" id="PS01209">
    <property type="entry name" value="LDLRA_1"/>
    <property type="match status" value="1"/>
</dbReference>
<evidence type="ECO:0000256" key="3">
    <source>
        <dbReference type="ARBA" id="ARBA00023157"/>
    </source>
</evidence>
<keyword evidence="5" id="KW-0732">Signal</keyword>
<dbReference type="SUPFAM" id="SSF57424">
    <property type="entry name" value="LDL receptor-like module"/>
    <property type="match status" value="1"/>
</dbReference>
<feature type="signal peptide" evidence="5">
    <location>
        <begin position="1"/>
        <end position="24"/>
    </location>
</feature>
<dbReference type="Gene3D" id="4.10.400.10">
    <property type="entry name" value="Low-density Lipoprotein Receptor"/>
    <property type="match status" value="1"/>
</dbReference>
<organism evidence="8 9">
    <name type="scientific">Patiria miniata</name>
    <name type="common">Bat star</name>
    <name type="synonym">Asterina miniata</name>
    <dbReference type="NCBI Taxonomy" id="46514"/>
    <lineage>
        <taxon>Eukaryota</taxon>
        <taxon>Metazoa</taxon>
        <taxon>Echinodermata</taxon>
        <taxon>Eleutherozoa</taxon>
        <taxon>Asterozoa</taxon>
        <taxon>Asteroidea</taxon>
        <taxon>Valvatacea</taxon>
        <taxon>Valvatida</taxon>
        <taxon>Asterinidae</taxon>
        <taxon>Patiria</taxon>
    </lineage>
</organism>
<protein>
    <recommendedName>
        <fullName evidence="10">Peptidoglycan-recognition protein</fullName>
    </recommendedName>
</protein>
<dbReference type="SMART" id="SM00644">
    <property type="entry name" value="Ami_2"/>
    <property type="match status" value="1"/>
</dbReference>
<dbReference type="Gene3D" id="3.40.80.10">
    <property type="entry name" value="Peptidoglycan recognition protein-like"/>
    <property type="match status" value="1"/>
</dbReference>
<dbReference type="GO" id="GO:0008270">
    <property type="term" value="F:zinc ion binding"/>
    <property type="evidence" value="ECO:0007669"/>
    <property type="project" value="InterPro"/>
</dbReference>
<feature type="chain" id="PRO_5037386966" description="Peptidoglycan-recognition protein" evidence="5">
    <location>
        <begin position="25"/>
        <end position="227"/>
    </location>
</feature>
<dbReference type="AlphaFoldDB" id="A0A914A677"/>
<dbReference type="Proteomes" id="UP000887568">
    <property type="component" value="Unplaced"/>
</dbReference>
<dbReference type="PANTHER" id="PTHR11022">
    <property type="entry name" value="PEPTIDOGLYCAN RECOGNITION PROTEIN"/>
    <property type="match status" value="1"/>
</dbReference>
<dbReference type="SMART" id="SM00701">
    <property type="entry name" value="PGRP"/>
    <property type="match status" value="1"/>
</dbReference>
<feature type="disulfide bond" evidence="4">
    <location>
        <begin position="44"/>
        <end position="59"/>
    </location>
</feature>
<evidence type="ECO:0000313" key="9">
    <source>
        <dbReference type="Proteomes" id="UP000887568"/>
    </source>
</evidence>
<comment type="similarity">
    <text evidence="1">Belongs to the N-acetylmuramoyl-L-alanine amidase 2 family.</text>
</comment>
<dbReference type="InterPro" id="IPR015510">
    <property type="entry name" value="PGRP"/>
</dbReference>
<evidence type="ECO:0000256" key="2">
    <source>
        <dbReference type="ARBA" id="ARBA00022859"/>
    </source>
</evidence>
<evidence type="ECO:0000256" key="1">
    <source>
        <dbReference type="ARBA" id="ARBA00007553"/>
    </source>
</evidence>
<accession>A0A914A677</accession>
<sequence>MEPKTSLVAPFVLCLLLVCHPASACRDTEYTCDNGSCISSSWVCDDDYDCPGRDDEACCECAGLTFVSRSDWSARSPSSTTAMSGTPDYTVVHHTATGSCSTTQTCSANMVTFQRYHMDTNDWDDIGYNFVIGGDGKVYVGRGWGTVGAHAPGYNFNSVGIAIIGNYGSSLPSSGVLCALRQLMECGVELGNLPSSYKMKAHRDVRTTECPGDALYNEIKTWSHYEA</sequence>
<dbReference type="Pfam" id="PF01510">
    <property type="entry name" value="Amidase_2"/>
    <property type="match status" value="1"/>
</dbReference>
<evidence type="ECO:0000259" key="6">
    <source>
        <dbReference type="SMART" id="SM00644"/>
    </source>
</evidence>
<dbReference type="GO" id="GO:0008745">
    <property type="term" value="F:N-acetylmuramoyl-L-alanine amidase activity"/>
    <property type="evidence" value="ECO:0007669"/>
    <property type="project" value="InterPro"/>
</dbReference>
<feature type="disulfide bond" evidence="4">
    <location>
        <begin position="32"/>
        <end position="50"/>
    </location>
</feature>
<evidence type="ECO:0000256" key="5">
    <source>
        <dbReference type="SAM" id="SignalP"/>
    </source>
</evidence>
<dbReference type="InterPro" id="IPR036055">
    <property type="entry name" value="LDL_receptor-like_sf"/>
</dbReference>
<dbReference type="OMA" id="ICTEGRF"/>
<dbReference type="PANTHER" id="PTHR11022:SF41">
    <property type="entry name" value="PEPTIDOGLYCAN-RECOGNITION PROTEIN LC-RELATED"/>
    <property type="match status" value="1"/>
</dbReference>
<dbReference type="InterPro" id="IPR002172">
    <property type="entry name" value="LDrepeatLR_classA_rpt"/>
</dbReference>
<dbReference type="InterPro" id="IPR006619">
    <property type="entry name" value="PGRP_domain_met/bac"/>
</dbReference>
<dbReference type="GeneID" id="119730433"/>
<dbReference type="EnsemblMetazoa" id="XM_038203322.1">
    <property type="protein sequence ID" value="XP_038059250.1"/>
    <property type="gene ID" value="LOC119730433"/>
</dbReference>
<feature type="domain" description="Peptidoglycan recognition protein family" evidence="7">
    <location>
        <begin position="64"/>
        <end position="206"/>
    </location>
</feature>